<dbReference type="AlphaFoldDB" id="A0A8T0HG48"/>
<dbReference type="EMBL" id="CM026427">
    <property type="protein sequence ID" value="KAG0570603.1"/>
    <property type="molecule type" value="Genomic_DNA"/>
</dbReference>
<accession>A0A8T0HG48</accession>
<evidence type="ECO:0000313" key="1">
    <source>
        <dbReference type="EMBL" id="KAG0570603.1"/>
    </source>
</evidence>
<organism evidence="1 2">
    <name type="scientific">Ceratodon purpureus</name>
    <name type="common">Fire moss</name>
    <name type="synonym">Dicranum purpureum</name>
    <dbReference type="NCBI Taxonomy" id="3225"/>
    <lineage>
        <taxon>Eukaryota</taxon>
        <taxon>Viridiplantae</taxon>
        <taxon>Streptophyta</taxon>
        <taxon>Embryophyta</taxon>
        <taxon>Bryophyta</taxon>
        <taxon>Bryophytina</taxon>
        <taxon>Bryopsida</taxon>
        <taxon>Dicranidae</taxon>
        <taxon>Pseudoditrichales</taxon>
        <taxon>Ditrichaceae</taxon>
        <taxon>Ceratodon</taxon>
    </lineage>
</organism>
<comment type="caution">
    <text evidence="1">The sequence shown here is derived from an EMBL/GenBank/DDBJ whole genome shotgun (WGS) entry which is preliminary data.</text>
</comment>
<protein>
    <submittedName>
        <fullName evidence="1">Uncharacterized protein</fullName>
    </submittedName>
</protein>
<keyword evidence="2" id="KW-1185">Reference proteome</keyword>
<proteinExistence type="predicted"/>
<name>A0A8T0HG48_CERPU</name>
<dbReference type="Proteomes" id="UP000822688">
    <property type="component" value="Chromosome 6"/>
</dbReference>
<sequence>MSTNAMIFADWVVLLYKEKVDPMARSPIHTHVQVCAHTHMTRNVDPTFPRILKNPSNIFNQGVALGRTEMGLIILDFAEHCIWYGHILDTVCKTSFLVMLSLRSKVLLL</sequence>
<evidence type="ECO:0000313" key="2">
    <source>
        <dbReference type="Proteomes" id="UP000822688"/>
    </source>
</evidence>
<gene>
    <name evidence="1" type="ORF">KC19_6G174400</name>
</gene>
<reference evidence="1 2" key="1">
    <citation type="submission" date="2020-06" db="EMBL/GenBank/DDBJ databases">
        <title>WGS assembly of Ceratodon purpureus strain R40.</title>
        <authorList>
            <person name="Carey S.B."/>
            <person name="Jenkins J."/>
            <person name="Shu S."/>
            <person name="Lovell J.T."/>
            <person name="Sreedasyam A."/>
            <person name="Maumus F."/>
            <person name="Tiley G.P."/>
            <person name="Fernandez-Pozo N."/>
            <person name="Barry K."/>
            <person name="Chen C."/>
            <person name="Wang M."/>
            <person name="Lipzen A."/>
            <person name="Daum C."/>
            <person name="Saski C.A."/>
            <person name="Payton A.C."/>
            <person name="Mcbreen J.C."/>
            <person name="Conrad R.E."/>
            <person name="Kollar L.M."/>
            <person name="Olsson S."/>
            <person name="Huttunen S."/>
            <person name="Landis J.B."/>
            <person name="Wickett N.J."/>
            <person name="Johnson M.G."/>
            <person name="Rensing S.A."/>
            <person name="Grimwood J."/>
            <person name="Schmutz J."/>
            <person name="Mcdaniel S.F."/>
        </authorList>
    </citation>
    <scope>NUCLEOTIDE SEQUENCE [LARGE SCALE GENOMIC DNA]</scope>
    <source>
        <strain evidence="1 2">R40</strain>
    </source>
</reference>